<evidence type="ECO:0000313" key="3">
    <source>
        <dbReference type="EMBL" id="MDO1536592.1"/>
    </source>
</evidence>
<keyword evidence="4" id="KW-1185">Reference proteome</keyword>
<gene>
    <name evidence="3" type="ORF">Q2T77_30365</name>
</gene>
<evidence type="ECO:0000259" key="2">
    <source>
        <dbReference type="Pfam" id="PF13193"/>
    </source>
</evidence>
<dbReference type="SUPFAM" id="SSF56801">
    <property type="entry name" value="Acetyl-CoA synthetase-like"/>
    <property type="match status" value="1"/>
</dbReference>
<feature type="domain" description="AMP-dependent synthetase/ligase" evidence="1">
    <location>
        <begin position="24"/>
        <end position="402"/>
    </location>
</feature>
<dbReference type="Pfam" id="PF13193">
    <property type="entry name" value="AMP-binding_C"/>
    <property type="match status" value="1"/>
</dbReference>
<reference evidence="3" key="1">
    <citation type="submission" date="2023-06" db="EMBL/GenBank/DDBJ databases">
        <authorList>
            <person name="Jiang Y."/>
            <person name="Liu Q."/>
        </authorList>
    </citation>
    <scope>NUCLEOTIDE SEQUENCE</scope>
    <source>
        <strain evidence="3">CGMCC 1.12090</strain>
    </source>
</reference>
<dbReference type="Pfam" id="PF00501">
    <property type="entry name" value="AMP-binding"/>
    <property type="match status" value="1"/>
</dbReference>
<dbReference type="InterPro" id="IPR050237">
    <property type="entry name" value="ATP-dep_AMP-bd_enzyme"/>
</dbReference>
<dbReference type="Gene3D" id="3.40.50.12780">
    <property type="entry name" value="N-terminal domain of ligase-like"/>
    <property type="match status" value="1"/>
</dbReference>
<dbReference type="InterPro" id="IPR045851">
    <property type="entry name" value="AMP-bd_C_sf"/>
</dbReference>
<accession>A0ABT8SCE5</accession>
<dbReference type="PANTHER" id="PTHR43767:SF11">
    <property type="entry name" value="MEDIUM-CHAIN-FATTY-ACID--COA LIGASE"/>
    <property type="match status" value="1"/>
</dbReference>
<dbReference type="InterPro" id="IPR042099">
    <property type="entry name" value="ANL_N_sf"/>
</dbReference>
<dbReference type="Proteomes" id="UP001169027">
    <property type="component" value="Unassembled WGS sequence"/>
</dbReference>
<dbReference type="NCBIfam" id="NF004837">
    <property type="entry name" value="PRK06187.1"/>
    <property type="match status" value="1"/>
</dbReference>
<dbReference type="EMBL" id="JAUKVY010000029">
    <property type="protein sequence ID" value="MDO1536592.1"/>
    <property type="molecule type" value="Genomic_DNA"/>
</dbReference>
<proteinExistence type="predicted"/>
<keyword evidence="3" id="KW-0436">Ligase</keyword>
<dbReference type="GO" id="GO:0004467">
    <property type="term" value="F:long-chain fatty acid-CoA ligase activity"/>
    <property type="evidence" value="ECO:0007669"/>
    <property type="project" value="UniProtKB-EC"/>
</dbReference>
<comment type="caution">
    <text evidence="3">The sequence shown here is derived from an EMBL/GenBank/DDBJ whole genome shotgun (WGS) entry which is preliminary data.</text>
</comment>
<protein>
    <submittedName>
        <fullName evidence="3">Long-chain-fatty-acid--CoA ligase</fullName>
        <ecNumber evidence="3">6.2.1.3</ecNumber>
    </submittedName>
</protein>
<feature type="domain" description="AMP-binding enzyme C-terminal" evidence="2">
    <location>
        <begin position="453"/>
        <end position="532"/>
    </location>
</feature>
<organism evidence="3 4">
    <name type="scientific">Variovorax ginsengisoli</name>
    <dbReference type="NCBI Taxonomy" id="363844"/>
    <lineage>
        <taxon>Bacteria</taxon>
        <taxon>Pseudomonadati</taxon>
        <taxon>Pseudomonadota</taxon>
        <taxon>Betaproteobacteria</taxon>
        <taxon>Burkholderiales</taxon>
        <taxon>Comamonadaceae</taxon>
        <taxon>Variovorax</taxon>
    </lineage>
</organism>
<dbReference type="RefSeq" id="WP_301814697.1">
    <property type="nucleotide sequence ID" value="NZ_JAUJZH010000029.1"/>
</dbReference>
<dbReference type="EC" id="6.2.1.3" evidence="3"/>
<dbReference type="PANTHER" id="PTHR43767">
    <property type="entry name" value="LONG-CHAIN-FATTY-ACID--COA LIGASE"/>
    <property type="match status" value="1"/>
</dbReference>
<evidence type="ECO:0000313" key="4">
    <source>
        <dbReference type="Proteomes" id="UP001169027"/>
    </source>
</evidence>
<sequence length="549" mass="59776">MESNVTPDAFGANTLLIKQLLEAGLARNPSQEIVCGDAVRFDYAELSRRIGRLAAGLASLGARPGDTIAVMDWDTHRYLECFFAVPMAGMVLHTVNVRLSVEQLLYTINHAKDDFILVNTEFLPMLEAIWDRVEPGKQLVVLSDAASPRETRLPIAAEYEALLAKSHPVNAWPDLEESARATTFYTTGTTGLPKAVHFSHRQLVLHTLASRAALSGPGAGRFNHDDVYMPVTPMFHVHAWGLPYVATMMGVKQVYPGRYVPDRLLTLFAREKVTFSHCVPTILQMILDSAAVKGQRLDGWTVVIGGAALPQSLARAAMGWGVDVFAGYGMSETGPILTLAQPRSGRSDSPSDQEVAARCHAGWAIPFVQLRVVDDAMKDQPRDGNSPGELVARSPWLTQSYLGDAQASQALWRGGWLHTGDIAVMDPDGCVRIVDRLKDVIKTGGEWVSSLQLEDILLKHPQVQEAAVIGIPDPRWSERPAAIVVLKEGVVLDADTIRSHVKTFADAGAISKFAIPQEVMFADSLPKTSVGKLDKKLMRAQQAKLVGAA</sequence>
<dbReference type="InterPro" id="IPR025110">
    <property type="entry name" value="AMP-bd_C"/>
</dbReference>
<evidence type="ECO:0000259" key="1">
    <source>
        <dbReference type="Pfam" id="PF00501"/>
    </source>
</evidence>
<dbReference type="InterPro" id="IPR000873">
    <property type="entry name" value="AMP-dep_synth/lig_dom"/>
</dbReference>
<dbReference type="Gene3D" id="3.30.300.30">
    <property type="match status" value="1"/>
</dbReference>
<name>A0ABT8SCE5_9BURK</name>